<keyword evidence="2" id="KW-1185">Reference proteome</keyword>
<sequence length="112" mass="12469">MPYVIRDGSNEIIGLSVEPVGAKPELLPDDHPDVVAFRRNARHSKSAQEELLESDLAMARIIEDLIDVLISKNIINFTDLPLPAQRKLTGRQKLRSNLSTLSNLVADQDDLL</sequence>
<evidence type="ECO:0008006" key="3">
    <source>
        <dbReference type="Google" id="ProtNLM"/>
    </source>
</evidence>
<gene>
    <name evidence="1" type="ORF">DFP90_1011066</name>
</gene>
<comment type="caution">
    <text evidence="1">The sequence shown here is derived from an EMBL/GenBank/DDBJ whole genome shotgun (WGS) entry which is preliminary data.</text>
</comment>
<dbReference type="OrthoDB" id="8527830at2"/>
<dbReference type="RefSeq" id="WP_115935331.1">
    <property type="nucleotide sequence ID" value="NZ_QRDW01000001.1"/>
</dbReference>
<name>A0A3D9HXN1_9PROT</name>
<evidence type="ECO:0000313" key="2">
    <source>
        <dbReference type="Proteomes" id="UP000256845"/>
    </source>
</evidence>
<dbReference type="EMBL" id="QRDW01000001">
    <property type="protein sequence ID" value="RED54263.1"/>
    <property type="molecule type" value="Genomic_DNA"/>
</dbReference>
<reference evidence="1 2" key="1">
    <citation type="submission" date="2018-07" db="EMBL/GenBank/DDBJ databases">
        <title>Genomic Encyclopedia of Type Strains, Phase III (KMG-III): the genomes of soil and plant-associated and newly described type strains.</title>
        <authorList>
            <person name="Whitman W."/>
        </authorList>
    </citation>
    <scope>NUCLEOTIDE SEQUENCE [LARGE SCALE GENOMIC DNA]</scope>
    <source>
        <strain evidence="1 2">CECT 8488</strain>
    </source>
</reference>
<accession>A0A3D9HXN1</accession>
<dbReference type="Proteomes" id="UP000256845">
    <property type="component" value="Unassembled WGS sequence"/>
</dbReference>
<organism evidence="1 2">
    <name type="scientific">Aestuariispira insulae</name>
    <dbReference type="NCBI Taxonomy" id="1461337"/>
    <lineage>
        <taxon>Bacteria</taxon>
        <taxon>Pseudomonadati</taxon>
        <taxon>Pseudomonadota</taxon>
        <taxon>Alphaproteobacteria</taxon>
        <taxon>Rhodospirillales</taxon>
        <taxon>Kiloniellaceae</taxon>
        <taxon>Aestuariispira</taxon>
    </lineage>
</organism>
<evidence type="ECO:0000313" key="1">
    <source>
        <dbReference type="EMBL" id="RED54263.1"/>
    </source>
</evidence>
<dbReference type="AlphaFoldDB" id="A0A3D9HXN1"/>
<proteinExistence type="predicted"/>
<protein>
    <recommendedName>
        <fullName evidence="3">Tryptophan synthase subunit beta like protein</fullName>
    </recommendedName>
</protein>